<dbReference type="EMBL" id="BMEX01000006">
    <property type="protein sequence ID" value="GGA47935.1"/>
    <property type="molecule type" value="Genomic_DNA"/>
</dbReference>
<name>A0ABQ1GQ22_9BACL</name>
<sequence length="269" mass="31021">MAVLVVASLTGCGTGETEAKEEEESQRAVAMLERANTHLNRVKGLEYVTEGVQKTRSYHRNKDSHSELSQKIRTEAGYGPDRFHVVALAGKSKSEEVYLTHKTMYLKDPEMNRWEKISAKETDGMALDLINPHDPKQLLKKLKLLREDWSVIQQQGDYLLEMELTGERIAPYIREVWHGQKELAVMDSSPDLLKWKDHLRVSRIQQTIRLDAKTFRPICLEQKIHAEVKVDGFHLTSEYHLKTEVKETNRPFQIPAQVKHSAKEIEPEK</sequence>
<gene>
    <name evidence="1" type="ORF">GCM10007416_21370</name>
</gene>
<evidence type="ECO:0008006" key="3">
    <source>
        <dbReference type="Google" id="ProtNLM"/>
    </source>
</evidence>
<comment type="caution">
    <text evidence="1">The sequence shown here is derived from an EMBL/GenBank/DDBJ whole genome shotgun (WGS) entry which is preliminary data.</text>
</comment>
<dbReference type="InterPro" id="IPR046720">
    <property type="entry name" value="DUF6612"/>
</dbReference>
<evidence type="ECO:0000313" key="2">
    <source>
        <dbReference type="Proteomes" id="UP000617979"/>
    </source>
</evidence>
<dbReference type="Pfam" id="PF20316">
    <property type="entry name" value="DUF6612"/>
    <property type="match status" value="1"/>
</dbReference>
<organism evidence="1 2">
    <name type="scientific">Kroppenstedtia guangzhouensis</name>
    <dbReference type="NCBI Taxonomy" id="1274356"/>
    <lineage>
        <taxon>Bacteria</taxon>
        <taxon>Bacillati</taxon>
        <taxon>Bacillota</taxon>
        <taxon>Bacilli</taxon>
        <taxon>Bacillales</taxon>
        <taxon>Thermoactinomycetaceae</taxon>
        <taxon>Kroppenstedtia</taxon>
    </lineage>
</organism>
<keyword evidence="2" id="KW-1185">Reference proteome</keyword>
<evidence type="ECO:0000313" key="1">
    <source>
        <dbReference type="EMBL" id="GGA47935.1"/>
    </source>
</evidence>
<accession>A0ABQ1GQ22</accession>
<dbReference type="RefSeq" id="WP_188432521.1">
    <property type="nucleotide sequence ID" value="NZ_BMEX01000006.1"/>
</dbReference>
<reference evidence="2" key="1">
    <citation type="journal article" date="2019" name="Int. J. Syst. Evol. Microbiol.">
        <title>The Global Catalogue of Microorganisms (GCM) 10K type strain sequencing project: providing services to taxonomists for standard genome sequencing and annotation.</title>
        <authorList>
            <consortium name="The Broad Institute Genomics Platform"/>
            <consortium name="The Broad Institute Genome Sequencing Center for Infectious Disease"/>
            <person name="Wu L."/>
            <person name="Ma J."/>
        </authorList>
    </citation>
    <scope>NUCLEOTIDE SEQUENCE [LARGE SCALE GENOMIC DNA]</scope>
    <source>
        <strain evidence="2">CGMCC 1.12404</strain>
    </source>
</reference>
<dbReference type="Proteomes" id="UP000617979">
    <property type="component" value="Unassembled WGS sequence"/>
</dbReference>
<proteinExistence type="predicted"/>
<protein>
    <recommendedName>
        <fullName evidence="3">Outer membrane lipoprotein-sorting protein</fullName>
    </recommendedName>
</protein>